<evidence type="ECO:0000313" key="2">
    <source>
        <dbReference type="EMBL" id="MCI39284.1"/>
    </source>
</evidence>
<feature type="region of interest" description="Disordered" evidence="1">
    <location>
        <begin position="73"/>
        <end position="95"/>
    </location>
</feature>
<dbReference type="EMBL" id="LXQA010265628">
    <property type="protein sequence ID" value="MCI39284.1"/>
    <property type="molecule type" value="Genomic_DNA"/>
</dbReference>
<dbReference type="AlphaFoldDB" id="A0A392RT65"/>
<evidence type="ECO:0000313" key="3">
    <source>
        <dbReference type="Proteomes" id="UP000265520"/>
    </source>
</evidence>
<organism evidence="2 3">
    <name type="scientific">Trifolium medium</name>
    <dbReference type="NCBI Taxonomy" id="97028"/>
    <lineage>
        <taxon>Eukaryota</taxon>
        <taxon>Viridiplantae</taxon>
        <taxon>Streptophyta</taxon>
        <taxon>Embryophyta</taxon>
        <taxon>Tracheophyta</taxon>
        <taxon>Spermatophyta</taxon>
        <taxon>Magnoliopsida</taxon>
        <taxon>eudicotyledons</taxon>
        <taxon>Gunneridae</taxon>
        <taxon>Pentapetalae</taxon>
        <taxon>rosids</taxon>
        <taxon>fabids</taxon>
        <taxon>Fabales</taxon>
        <taxon>Fabaceae</taxon>
        <taxon>Papilionoideae</taxon>
        <taxon>50 kb inversion clade</taxon>
        <taxon>NPAAA clade</taxon>
        <taxon>Hologalegina</taxon>
        <taxon>IRL clade</taxon>
        <taxon>Trifolieae</taxon>
        <taxon>Trifolium</taxon>
    </lineage>
</organism>
<sequence length="95" mass="11138">MNAIVALKKGDKWLVNPKWVKEEITKYFGDHFSEVMWDRPTMDGITFPSLLVEDVVQLQRPFEDVEIKDIIDSSQNNKSPGPDGFNSEFFRRCWE</sequence>
<comment type="caution">
    <text evidence="2">The sequence shown here is derived from an EMBL/GenBank/DDBJ whole genome shotgun (WGS) entry which is preliminary data.</text>
</comment>
<accession>A0A392RT65</accession>
<protein>
    <submittedName>
        <fullName evidence="2">Transposon TX1 putative 149 kDa protein</fullName>
    </submittedName>
</protein>
<proteinExistence type="predicted"/>
<reference evidence="2 3" key="1">
    <citation type="journal article" date="2018" name="Front. Plant Sci.">
        <title>Red Clover (Trifolium pratense) and Zigzag Clover (T. medium) - A Picture of Genomic Similarities and Differences.</title>
        <authorList>
            <person name="Dluhosova J."/>
            <person name="Istvanek J."/>
            <person name="Nedelnik J."/>
            <person name="Repkova J."/>
        </authorList>
    </citation>
    <scope>NUCLEOTIDE SEQUENCE [LARGE SCALE GENOMIC DNA]</scope>
    <source>
        <strain evidence="3">cv. 10/8</strain>
        <tissue evidence="2">Leaf</tissue>
    </source>
</reference>
<name>A0A392RT65_9FABA</name>
<feature type="non-terminal residue" evidence="2">
    <location>
        <position position="95"/>
    </location>
</feature>
<evidence type="ECO:0000256" key="1">
    <source>
        <dbReference type="SAM" id="MobiDB-lite"/>
    </source>
</evidence>
<dbReference type="Proteomes" id="UP000265520">
    <property type="component" value="Unassembled WGS sequence"/>
</dbReference>
<keyword evidence="3" id="KW-1185">Reference proteome</keyword>